<reference evidence="6 7" key="1">
    <citation type="submission" date="2019-03" db="EMBL/GenBank/DDBJ databases">
        <title>Genomic Encyclopedia of Archaeal and Bacterial Type Strains, Phase II (KMG-II): from individual species to whole genera.</title>
        <authorList>
            <person name="Goeker M."/>
        </authorList>
    </citation>
    <scope>NUCLEOTIDE SEQUENCE [LARGE SCALE GENOMIC DNA]</scope>
    <source>
        <strain evidence="6 7">DSM 27697</strain>
    </source>
</reference>
<feature type="transmembrane region" description="Helical" evidence="5">
    <location>
        <begin position="39"/>
        <end position="59"/>
    </location>
</feature>
<dbReference type="OrthoDB" id="9811969at2"/>
<dbReference type="EMBL" id="SMFU01000007">
    <property type="protein sequence ID" value="TCK08751.1"/>
    <property type="molecule type" value="Genomic_DNA"/>
</dbReference>
<comment type="subcellular location">
    <subcellularLocation>
        <location evidence="1">Endomembrane system</location>
        <topology evidence="1">Multi-pass membrane protein</topology>
    </subcellularLocation>
</comment>
<feature type="transmembrane region" description="Helical" evidence="5">
    <location>
        <begin position="12"/>
        <end position="33"/>
    </location>
</feature>
<accession>A0A4R1GN66</accession>
<dbReference type="Gene3D" id="1.20.120.1630">
    <property type="match status" value="1"/>
</dbReference>
<keyword evidence="7" id="KW-1185">Reference proteome</keyword>
<dbReference type="InterPro" id="IPR007318">
    <property type="entry name" value="Phopholipid_MeTrfase"/>
</dbReference>
<protein>
    <submittedName>
        <fullName evidence="6">Protein-S-isoprenylcysteine O-methyltransferase Ste14</fullName>
    </submittedName>
</protein>
<dbReference type="GO" id="GO:0012505">
    <property type="term" value="C:endomembrane system"/>
    <property type="evidence" value="ECO:0007669"/>
    <property type="project" value="UniProtKB-SubCell"/>
</dbReference>
<dbReference type="PANTHER" id="PTHR12714:SF24">
    <property type="entry name" value="SLR1182 PROTEIN"/>
    <property type="match status" value="1"/>
</dbReference>
<name>A0A4R1GN66_9GAMM</name>
<dbReference type="PANTHER" id="PTHR12714">
    <property type="entry name" value="PROTEIN-S ISOPRENYLCYSTEINE O-METHYLTRANSFERASE"/>
    <property type="match status" value="1"/>
</dbReference>
<keyword evidence="4 5" id="KW-0472">Membrane</keyword>
<dbReference type="Pfam" id="PF04191">
    <property type="entry name" value="PEMT"/>
    <property type="match status" value="1"/>
</dbReference>
<evidence type="ECO:0000313" key="7">
    <source>
        <dbReference type="Proteomes" id="UP000294546"/>
    </source>
</evidence>
<keyword evidence="6" id="KW-0489">Methyltransferase</keyword>
<keyword evidence="6" id="KW-0808">Transferase</keyword>
<evidence type="ECO:0000256" key="3">
    <source>
        <dbReference type="ARBA" id="ARBA00022989"/>
    </source>
</evidence>
<evidence type="ECO:0000256" key="4">
    <source>
        <dbReference type="ARBA" id="ARBA00023136"/>
    </source>
</evidence>
<organism evidence="6 7">
    <name type="scientific">Marinobacterium mangrovicola</name>
    <dbReference type="NCBI Taxonomy" id="1476959"/>
    <lineage>
        <taxon>Bacteria</taxon>
        <taxon>Pseudomonadati</taxon>
        <taxon>Pseudomonadota</taxon>
        <taxon>Gammaproteobacteria</taxon>
        <taxon>Oceanospirillales</taxon>
        <taxon>Oceanospirillaceae</taxon>
        <taxon>Marinobacterium</taxon>
    </lineage>
</organism>
<keyword evidence="3 5" id="KW-1133">Transmembrane helix</keyword>
<dbReference type="RefSeq" id="WP_132287931.1">
    <property type="nucleotide sequence ID" value="NZ_SMFU01000007.1"/>
</dbReference>
<evidence type="ECO:0000313" key="6">
    <source>
        <dbReference type="EMBL" id="TCK08751.1"/>
    </source>
</evidence>
<comment type="caution">
    <text evidence="6">The sequence shown here is derived from an EMBL/GenBank/DDBJ whole genome shotgun (WGS) entry which is preliminary data.</text>
</comment>
<evidence type="ECO:0000256" key="2">
    <source>
        <dbReference type="ARBA" id="ARBA00022692"/>
    </source>
</evidence>
<dbReference type="GO" id="GO:0032259">
    <property type="term" value="P:methylation"/>
    <property type="evidence" value="ECO:0007669"/>
    <property type="project" value="UniProtKB-KW"/>
</dbReference>
<keyword evidence="2 5" id="KW-0812">Transmembrane</keyword>
<dbReference type="GO" id="GO:0008168">
    <property type="term" value="F:methyltransferase activity"/>
    <property type="evidence" value="ECO:0007669"/>
    <property type="project" value="UniProtKB-KW"/>
</dbReference>
<dbReference type="AlphaFoldDB" id="A0A4R1GN66"/>
<gene>
    <name evidence="6" type="ORF">CLV83_0843</name>
</gene>
<evidence type="ECO:0000256" key="1">
    <source>
        <dbReference type="ARBA" id="ARBA00004127"/>
    </source>
</evidence>
<sequence length="152" mass="17748">MSRLELKCPPPLVAAVCALLIWLSRWIGLGLPLNSDLAWLKYGLVCAALLLGFGALYQFHRRRTTFHPHTPEKTRVLVDSGLFRYSRNPMYLGILLLLAAYGLHEPSWLAPFWLVGFVLYMNRFQIHPEERALKSLFGPEYTRYMERTRRWI</sequence>
<dbReference type="Proteomes" id="UP000294546">
    <property type="component" value="Unassembled WGS sequence"/>
</dbReference>
<proteinExistence type="predicted"/>
<evidence type="ECO:0000256" key="5">
    <source>
        <dbReference type="SAM" id="Phobius"/>
    </source>
</evidence>